<dbReference type="PANTHER" id="PTHR10357">
    <property type="entry name" value="ALPHA-AMYLASE FAMILY MEMBER"/>
    <property type="match status" value="1"/>
</dbReference>
<feature type="domain" description="Glycosyl hydrolase family 13 catalytic" evidence="4">
    <location>
        <begin position="146"/>
        <end position="544"/>
    </location>
</feature>
<reference evidence="5" key="1">
    <citation type="journal article" date="2020" name="mSystems">
        <title>Genome- and Community-Level Interaction Insights into Carbon Utilization and Element Cycling Functions of Hydrothermarchaeota in Hydrothermal Sediment.</title>
        <authorList>
            <person name="Zhou Z."/>
            <person name="Liu Y."/>
            <person name="Xu W."/>
            <person name="Pan J."/>
            <person name="Luo Z.H."/>
            <person name="Li M."/>
        </authorList>
    </citation>
    <scope>NUCLEOTIDE SEQUENCE [LARGE SCALE GENOMIC DNA]</scope>
    <source>
        <strain evidence="5">SpSt-642</strain>
    </source>
</reference>
<protein>
    <submittedName>
        <fullName evidence="5">Glycoside hydrolase family 13 protein</fullName>
    </submittedName>
</protein>
<proteinExistence type="predicted"/>
<dbReference type="InterPro" id="IPR045857">
    <property type="entry name" value="O16G_dom_2"/>
</dbReference>
<evidence type="ECO:0000259" key="4">
    <source>
        <dbReference type="SMART" id="SM00642"/>
    </source>
</evidence>
<keyword evidence="3" id="KW-1133">Transmembrane helix</keyword>
<dbReference type="Pfam" id="PF00128">
    <property type="entry name" value="Alpha-amylase"/>
    <property type="match status" value="1"/>
</dbReference>
<accession>A0A7C4HDW7</accession>
<dbReference type="InterPro" id="IPR006047">
    <property type="entry name" value="GH13_cat_dom"/>
</dbReference>
<keyword evidence="2" id="KW-0326">Glycosidase</keyword>
<dbReference type="SUPFAM" id="SSF51011">
    <property type="entry name" value="Glycosyl hydrolase domain"/>
    <property type="match status" value="1"/>
</dbReference>
<dbReference type="SMART" id="SM00642">
    <property type="entry name" value="Aamy"/>
    <property type="match status" value="1"/>
</dbReference>
<evidence type="ECO:0000256" key="1">
    <source>
        <dbReference type="ARBA" id="ARBA00022801"/>
    </source>
</evidence>
<dbReference type="GO" id="GO:0005975">
    <property type="term" value="P:carbohydrate metabolic process"/>
    <property type="evidence" value="ECO:0007669"/>
    <property type="project" value="InterPro"/>
</dbReference>
<dbReference type="EMBL" id="DTBJ01000032">
    <property type="protein sequence ID" value="HGM58784.1"/>
    <property type="molecule type" value="Genomic_DNA"/>
</dbReference>
<dbReference type="GO" id="GO:0016798">
    <property type="term" value="F:hydrolase activity, acting on glycosyl bonds"/>
    <property type="evidence" value="ECO:0007669"/>
    <property type="project" value="UniProtKB-KW"/>
</dbReference>
<organism evidence="5">
    <name type="scientific">Staphylothermus marinus</name>
    <dbReference type="NCBI Taxonomy" id="2280"/>
    <lineage>
        <taxon>Archaea</taxon>
        <taxon>Thermoproteota</taxon>
        <taxon>Thermoprotei</taxon>
        <taxon>Desulfurococcales</taxon>
        <taxon>Desulfurococcaceae</taxon>
        <taxon>Staphylothermus</taxon>
    </lineage>
</organism>
<name>A0A7C4HDW7_STAMA</name>
<evidence type="ECO:0000256" key="3">
    <source>
        <dbReference type="SAM" id="Phobius"/>
    </source>
</evidence>
<dbReference type="SUPFAM" id="SSF51445">
    <property type="entry name" value="(Trans)glycosidases"/>
    <property type="match status" value="1"/>
</dbReference>
<dbReference type="AlphaFoldDB" id="A0A7C4HDW7"/>
<gene>
    <name evidence="5" type="ORF">ENU14_04290</name>
</gene>
<evidence type="ECO:0000313" key="5">
    <source>
        <dbReference type="EMBL" id="HGM58784.1"/>
    </source>
</evidence>
<evidence type="ECO:0000256" key="2">
    <source>
        <dbReference type="ARBA" id="ARBA00023295"/>
    </source>
</evidence>
<dbReference type="CDD" id="cd11338">
    <property type="entry name" value="AmyAc_CMD"/>
    <property type="match status" value="1"/>
</dbReference>
<dbReference type="Gene3D" id="3.90.400.10">
    <property type="entry name" value="Oligo-1,6-glucosidase, Domain 2"/>
    <property type="match status" value="1"/>
</dbReference>
<feature type="transmembrane region" description="Helical" evidence="3">
    <location>
        <begin position="688"/>
        <end position="709"/>
    </location>
</feature>
<keyword evidence="3" id="KW-0472">Membrane</keyword>
<dbReference type="PANTHER" id="PTHR10357:SF210">
    <property type="entry name" value="MALTODEXTRIN GLUCOSIDASE"/>
    <property type="match status" value="1"/>
</dbReference>
<dbReference type="InterPro" id="IPR017853">
    <property type="entry name" value="GH"/>
</dbReference>
<sequence length="716" mass="82495">MICKLALLLMVIFAFPIVFYSNSWVIYINESNLFRHNPRDTVYLSVADGYVVIRVWSSRFLNIDSFWLLIGDNRFPMKIQFNLTDYSVWFGYVSYNGSGFKYFFEVKLSNGSIITLLNDRFQQYFVFDGFIKYMQVSWVGSRVGYQIFPDRFYNGDPSNDDYGLIYDSLHYDNTTNAKPVKSKWNDPPLDLLMHCCHQYYGGDLRGVIEKLDYLKELGVGLIYLNPIFLSGSVHGYDTYDHFRIHPMFGTLDDVKKLLEEAHKRDIKVIFDFVPGHVGLGFWAFQDVYVNGPNSRYWDWFTIYRYPFTPGDGRDYKCWEGIGTLPQLNVLNPEVKKYLFNAVMYWFEIGFDGVRIDTPLYLPENYRLEFFHELRDTIKSRFPEAYIVGEIWFQAPDWVNNGPFDSLMNYALGMGILLDYAQGKLNDVGFNHVSGRLADYFAKYSVSVAGMGFNNIGTHDTDRTLTMLGGGGLWDTPSPESILRLKMLSTLQYTMPGVPVIFQGDERGYTGRAGPRGPDEQRYPIQWDRLNTDVYNHYRYLGWIKNNLKPLHTSIIRVFDTSGSLLVFTRGYNDEVLVVANNDRISVAYELPPGEWSILYVSSGEEVVIRDRKLIIPPLTAIILVLQKQYSDISTTTEPEWLSSTPVVSTPWFTESYQHGISTSTESPVSTNYLEERSEEQVVKSTGNLLVIFIVITATVVVIVVTQIILRNLNVRV</sequence>
<comment type="caution">
    <text evidence="5">The sequence shown here is derived from an EMBL/GenBank/DDBJ whole genome shotgun (WGS) entry which is preliminary data.</text>
</comment>
<keyword evidence="3" id="KW-0812">Transmembrane</keyword>
<dbReference type="Gene3D" id="3.20.20.80">
    <property type="entry name" value="Glycosidases"/>
    <property type="match status" value="1"/>
</dbReference>
<keyword evidence="1 5" id="KW-0378">Hydrolase</keyword>